<dbReference type="InterPro" id="IPR004045">
    <property type="entry name" value="Glutathione_S-Trfase_N"/>
</dbReference>
<dbReference type="InterPro" id="IPR044629">
    <property type="entry name" value="GSTL1/2/3"/>
</dbReference>
<dbReference type="Gene3D" id="1.20.1050.10">
    <property type="match status" value="2"/>
</dbReference>
<organism evidence="6">
    <name type="scientific">Brassica napus</name>
    <name type="common">Rape</name>
    <dbReference type="NCBI Taxonomy" id="3708"/>
    <lineage>
        <taxon>Eukaryota</taxon>
        <taxon>Viridiplantae</taxon>
        <taxon>Streptophyta</taxon>
        <taxon>Embryophyta</taxon>
        <taxon>Tracheophyta</taxon>
        <taxon>Spermatophyta</taxon>
        <taxon>Magnoliopsida</taxon>
        <taxon>eudicotyledons</taxon>
        <taxon>Gunneridae</taxon>
        <taxon>Pentapetalae</taxon>
        <taxon>rosids</taxon>
        <taxon>malvids</taxon>
        <taxon>Brassicales</taxon>
        <taxon>Brassicaceae</taxon>
        <taxon>Brassiceae</taxon>
        <taxon>Brassica</taxon>
    </lineage>
</organism>
<keyword evidence="2" id="KW-0216">Detoxification</keyword>
<dbReference type="PANTHER" id="PTHR44328:SF6">
    <property type="entry name" value="GLUTATHIONE S-TRANSFERASE L1-RELATED"/>
    <property type="match status" value="1"/>
</dbReference>
<name>A0A816K8Z6_BRANA</name>
<feature type="domain" description="GST N-terminal" evidence="5">
    <location>
        <begin position="1"/>
        <end position="74"/>
    </location>
</feature>
<dbReference type="Gene3D" id="3.40.30.10">
    <property type="entry name" value="Glutaredoxin"/>
    <property type="match status" value="2"/>
</dbReference>
<dbReference type="AlphaFoldDB" id="A0A816K8Z6"/>
<accession>A0A816K8Z6</accession>
<dbReference type="GO" id="GO:0004364">
    <property type="term" value="F:glutathione transferase activity"/>
    <property type="evidence" value="ECO:0007669"/>
    <property type="project" value="UniProtKB-EC"/>
</dbReference>
<dbReference type="InterPro" id="IPR040079">
    <property type="entry name" value="Glutathione_S-Trfase"/>
</dbReference>
<dbReference type="SUPFAM" id="SSF47616">
    <property type="entry name" value="GST C-terminal domain-like"/>
    <property type="match status" value="2"/>
</dbReference>
<dbReference type="CDD" id="cd03203">
    <property type="entry name" value="GST_C_Lambda"/>
    <property type="match status" value="2"/>
</dbReference>
<comment type="similarity">
    <text evidence="4">Belongs to the GST superfamily. Lambda family.</text>
</comment>
<evidence type="ECO:0000313" key="6">
    <source>
        <dbReference type="EMBL" id="CAF1877735.1"/>
    </source>
</evidence>
<dbReference type="SUPFAM" id="SSF52833">
    <property type="entry name" value="Thioredoxin-like"/>
    <property type="match status" value="2"/>
</dbReference>
<evidence type="ECO:0000256" key="4">
    <source>
        <dbReference type="ARBA" id="ARBA00060732"/>
    </source>
</evidence>
<dbReference type="EC" id="2.5.1.18" evidence="1"/>
<dbReference type="FunFam" id="1.20.1050.10:FF:000041">
    <property type="entry name" value="Lambda class glutathione S-transferase"/>
    <property type="match status" value="2"/>
</dbReference>
<evidence type="ECO:0000256" key="3">
    <source>
        <dbReference type="ARBA" id="ARBA00047960"/>
    </source>
</evidence>
<dbReference type="PROSITE" id="PS50404">
    <property type="entry name" value="GST_NTER"/>
    <property type="match status" value="2"/>
</dbReference>
<evidence type="ECO:0000259" key="5">
    <source>
        <dbReference type="PROSITE" id="PS50404"/>
    </source>
</evidence>
<sequence length="453" mass="51881">MVIYCFGSLPDLNLTQGLQENIKLVPIDLPNRPAWFKEKVNPANKVPALEHNGKIMGESLDLIKYVDSNFEGPSLYPLDPEKRDFGEDMLKYVDTTFTKVVFGSFKGDPAKDTASVFNHLENALQKFDGGPFFLGDLSLVDVAYIPFVQRFQVFLGEVFKYDITAGRPKLAAWIEEMNKMVAYTQTITESGYVINFFKKFMIVYRVIASSSMLVYMKIVVLEHRPASLDATADPPALFDGTTRLYTSYGCPYAQRVWITRNFKGLQEKIKLVPLDLGNRPAWYKEKVYPENKVPALEHNGKIIGESLDLIKYLDNTFEGPSLFPEDNAKREFGEELLKYTDTFTKTMWASLKGDPFTETAPVLDYLENSLYKFDDGPFFLGQFSLVDIAYIPFIERFQIVLNELFKCDITAERPKLSAWIEEMNKIDAYVQTKTDSKEIVEIFKRKLVVSLYN</sequence>
<dbReference type="Pfam" id="PF13417">
    <property type="entry name" value="GST_N_3"/>
    <property type="match status" value="2"/>
</dbReference>
<dbReference type="InterPro" id="IPR036282">
    <property type="entry name" value="Glutathione-S-Trfase_C_sf"/>
</dbReference>
<evidence type="ECO:0000256" key="2">
    <source>
        <dbReference type="ARBA" id="ARBA00022575"/>
    </source>
</evidence>
<reference evidence="6" key="1">
    <citation type="submission" date="2021-01" db="EMBL/GenBank/DDBJ databases">
        <authorList>
            <consortium name="Genoscope - CEA"/>
            <person name="William W."/>
        </authorList>
    </citation>
    <scope>NUCLEOTIDE SEQUENCE</scope>
</reference>
<dbReference type="SFLD" id="SFLDG00358">
    <property type="entry name" value="Main_(cytGST)"/>
    <property type="match status" value="1"/>
</dbReference>
<dbReference type="Pfam" id="PF13410">
    <property type="entry name" value="GST_C_2"/>
    <property type="match status" value="2"/>
</dbReference>
<gene>
    <name evidence="6" type="ORF">DARMORV10_C02P00670.1</name>
</gene>
<dbReference type="SFLD" id="SFLDS00019">
    <property type="entry name" value="Glutathione_Transferase_(cytos"/>
    <property type="match status" value="2"/>
</dbReference>
<dbReference type="PANTHER" id="PTHR44328">
    <property type="entry name" value="GLUTATHIONE S-TRANSFERASE L1"/>
    <property type="match status" value="1"/>
</dbReference>
<protein>
    <recommendedName>
        <fullName evidence="1">glutathione transferase</fullName>
        <ecNumber evidence="1">2.5.1.18</ecNumber>
    </recommendedName>
</protein>
<proteinExistence type="inferred from homology"/>
<dbReference type="InterPro" id="IPR036249">
    <property type="entry name" value="Thioredoxin-like_sf"/>
</dbReference>
<dbReference type="GO" id="GO:0009636">
    <property type="term" value="P:response to toxic substance"/>
    <property type="evidence" value="ECO:0007669"/>
    <property type="project" value="UniProtKB-KW"/>
</dbReference>
<dbReference type="FunFam" id="3.40.30.10:FF:000091">
    <property type="entry name" value="Glutathione S-transferase L2, chloroplastic"/>
    <property type="match status" value="1"/>
</dbReference>
<dbReference type="CDD" id="cd00570">
    <property type="entry name" value="GST_N_family"/>
    <property type="match status" value="1"/>
</dbReference>
<dbReference type="EMBL" id="HG994366">
    <property type="protein sequence ID" value="CAF1877735.1"/>
    <property type="molecule type" value="Genomic_DNA"/>
</dbReference>
<comment type="catalytic activity">
    <reaction evidence="3">
        <text>RX + glutathione = an S-substituted glutathione + a halide anion + H(+)</text>
        <dbReference type="Rhea" id="RHEA:16437"/>
        <dbReference type="ChEBI" id="CHEBI:15378"/>
        <dbReference type="ChEBI" id="CHEBI:16042"/>
        <dbReference type="ChEBI" id="CHEBI:17792"/>
        <dbReference type="ChEBI" id="CHEBI:57925"/>
        <dbReference type="ChEBI" id="CHEBI:90779"/>
        <dbReference type="EC" id="2.5.1.18"/>
    </reaction>
</comment>
<evidence type="ECO:0000256" key="1">
    <source>
        <dbReference type="ARBA" id="ARBA00012452"/>
    </source>
</evidence>
<dbReference type="Proteomes" id="UP001295469">
    <property type="component" value="Chromosome C02"/>
</dbReference>
<feature type="domain" description="GST N-terminal" evidence="5">
    <location>
        <begin position="240"/>
        <end position="321"/>
    </location>
</feature>